<evidence type="ECO:0000259" key="2">
    <source>
        <dbReference type="Pfam" id="PF21686"/>
    </source>
</evidence>
<sequence length="352" mass="38627">MPRGTAGGERGARRDGRTRSRSAPHRVHGPVSGRADASRPGLSSPDKVLWPPTSGTSAVTKADLHDYYRAVADRLLPAIDDRPVTLRRYPDGIEREGFFQKDVPDHAPAEIGRYRQWSDTSEREVAYALLASKGGLAWCAQVAALELHAGLVRIDRPDRPDALTVDLDPGTIELPVARAAHWVRDELEGLGLTTRVKTSGKRGLHVQVPIERRYDSAYVRAVALALCRHCAARHPDELTVEMRKAHRGGRLLLDWSRNTAGQTVVAPWSPRAAPGAPVATPLRWEEVDEAFDPARFRIGTVESRADPWSEAPGRQRLEGAARALDRAGFPLVDVSPRGGRPTEERLRGTPSP</sequence>
<feature type="region of interest" description="Disordered" evidence="1">
    <location>
        <begin position="1"/>
        <end position="55"/>
    </location>
</feature>
<evidence type="ECO:0000313" key="3">
    <source>
        <dbReference type="EMBL" id="QBI20176.1"/>
    </source>
</evidence>
<accession>A0A411YG58</accession>
<dbReference type="InterPro" id="IPR052171">
    <property type="entry name" value="NHEJ_LigD"/>
</dbReference>
<feature type="domain" description="DNA ligase D polymerase" evidence="2">
    <location>
        <begin position="60"/>
        <end position="305"/>
    </location>
</feature>
<keyword evidence="4" id="KW-1185">Reference proteome</keyword>
<dbReference type="CDD" id="cd04861">
    <property type="entry name" value="LigD_Pol_like"/>
    <property type="match status" value="1"/>
</dbReference>
<protein>
    <submittedName>
        <fullName evidence="3">ATP-dependent DNA ligase</fullName>
    </submittedName>
</protein>
<feature type="compositionally biased region" description="Basic and acidic residues" evidence="1">
    <location>
        <begin position="340"/>
        <end position="352"/>
    </location>
</feature>
<feature type="compositionally biased region" description="Basic residues" evidence="1">
    <location>
        <begin position="19"/>
        <end position="28"/>
    </location>
</feature>
<dbReference type="PANTHER" id="PTHR42705:SF2">
    <property type="entry name" value="BIFUNCTIONAL NON-HOMOLOGOUS END JOINING PROTEIN LIGD"/>
    <property type="match status" value="1"/>
</dbReference>
<dbReference type="EMBL" id="CP036402">
    <property type="protein sequence ID" value="QBI20176.1"/>
    <property type="molecule type" value="Genomic_DNA"/>
</dbReference>
<proteinExistence type="predicted"/>
<gene>
    <name evidence="3" type="ORF">ER308_11780</name>
</gene>
<dbReference type="OrthoDB" id="4296267at2"/>
<keyword evidence="3" id="KW-0436">Ligase</keyword>
<dbReference type="GO" id="GO:0016874">
    <property type="term" value="F:ligase activity"/>
    <property type="evidence" value="ECO:0007669"/>
    <property type="project" value="UniProtKB-KW"/>
</dbReference>
<reference evidence="3 4" key="1">
    <citation type="submission" date="2019-01" db="EMBL/GenBank/DDBJ databases">
        <title>Egibacter rhizosphaerae EGI 80759T.</title>
        <authorList>
            <person name="Chen D.-D."/>
            <person name="Tian Y."/>
            <person name="Jiao J.-Y."/>
            <person name="Zhang X.-T."/>
            <person name="Zhang Y.-G."/>
            <person name="Zhang Y."/>
            <person name="Xiao M."/>
            <person name="Shu W.-S."/>
            <person name="Li W.-J."/>
        </authorList>
    </citation>
    <scope>NUCLEOTIDE SEQUENCE [LARGE SCALE GENOMIC DNA]</scope>
    <source>
        <strain evidence="3 4">EGI 80759</strain>
    </source>
</reference>
<dbReference type="InterPro" id="IPR014145">
    <property type="entry name" value="LigD_pol_dom"/>
</dbReference>
<name>A0A411YG58_9ACTN</name>
<dbReference type="Gene3D" id="3.90.920.10">
    <property type="entry name" value="DNA primase, PRIM domain"/>
    <property type="match status" value="1"/>
</dbReference>
<evidence type="ECO:0000313" key="4">
    <source>
        <dbReference type="Proteomes" id="UP000291469"/>
    </source>
</evidence>
<dbReference type="PANTHER" id="PTHR42705">
    <property type="entry name" value="BIFUNCTIONAL NON-HOMOLOGOUS END JOINING PROTEIN LIGD"/>
    <property type="match status" value="1"/>
</dbReference>
<dbReference type="Proteomes" id="UP000291469">
    <property type="component" value="Chromosome"/>
</dbReference>
<dbReference type="AlphaFoldDB" id="A0A411YG58"/>
<dbReference type="NCBIfam" id="TIGR02778">
    <property type="entry name" value="ligD_pol"/>
    <property type="match status" value="1"/>
</dbReference>
<dbReference type="Pfam" id="PF21686">
    <property type="entry name" value="LigD_Prim-Pol"/>
    <property type="match status" value="1"/>
</dbReference>
<evidence type="ECO:0000256" key="1">
    <source>
        <dbReference type="SAM" id="MobiDB-lite"/>
    </source>
</evidence>
<organism evidence="3 4">
    <name type="scientific">Egibacter rhizosphaerae</name>
    <dbReference type="NCBI Taxonomy" id="1670831"/>
    <lineage>
        <taxon>Bacteria</taxon>
        <taxon>Bacillati</taxon>
        <taxon>Actinomycetota</taxon>
        <taxon>Nitriliruptoria</taxon>
        <taxon>Egibacterales</taxon>
        <taxon>Egibacteraceae</taxon>
        <taxon>Egibacter</taxon>
    </lineage>
</organism>
<feature type="region of interest" description="Disordered" evidence="1">
    <location>
        <begin position="328"/>
        <end position="352"/>
    </location>
</feature>
<dbReference type="KEGG" id="erz:ER308_11780"/>